<keyword evidence="2" id="KW-1133">Transmembrane helix</keyword>
<sequence>MDVIQNLLSTGRERLSRNLVEPLKEIDTTSWIRLVIIVCGYLLLRPYLVKFGEKQAMKGYEEASADGSELSGKKKTKGKVDPNDLRNLVDIPDNTDSEGDDEGEGETTAANVKASEWGTKARRRQRRVVKQILEQEEKRIQEALGDDEDKDIEEFLEN</sequence>
<proteinExistence type="predicted"/>
<name>A0AAD5WS78_9PEZI</name>
<dbReference type="PANTHER" id="PTHR28199">
    <property type="entry name" value="PROCESSING OF GAS1 AND ALP PROTEIN 2"/>
    <property type="match status" value="1"/>
</dbReference>
<keyword evidence="2" id="KW-0812">Transmembrane</keyword>
<dbReference type="PIRSF" id="PIRSF022909">
    <property type="entry name" value="UCP022909"/>
    <property type="match status" value="1"/>
</dbReference>
<feature type="transmembrane region" description="Helical" evidence="2">
    <location>
        <begin position="30"/>
        <end position="48"/>
    </location>
</feature>
<dbReference type="InterPro" id="IPR011431">
    <property type="entry name" value="Trafficking_Pga2"/>
</dbReference>
<keyword evidence="4" id="KW-1185">Reference proteome</keyword>
<organism evidence="3 4">
    <name type="scientific">Zalerion maritima</name>
    <dbReference type="NCBI Taxonomy" id="339359"/>
    <lineage>
        <taxon>Eukaryota</taxon>
        <taxon>Fungi</taxon>
        <taxon>Dikarya</taxon>
        <taxon>Ascomycota</taxon>
        <taxon>Pezizomycotina</taxon>
        <taxon>Sordariomycetes</taxon>
        <taxon>Lulworthiomycetidae</taxon>
        <taxon>Lulworthiales</taxon>
        <taxon>Lulworthiaceae</taxon>
        <taxon>Zalerion</taxon>
    </lineage>
</organism>
<dbReference type="AlphaFoldDB" id="A0AAD5WS78"/>
<feature type="compositionally biased region" description="Acidic residues" evidence="1">
    <location>
        <begin position="93"/>
        <end position="105"/>
    </location>
</feature>
<comment type="caution">
    <text evidence="3">The sequence shown here is derived from an EMBL/GenBank/DDBJ whole genome shotgun (WGS) entry which is preliminary data.</text>
</comment>
<protein>
    <submittedName>
        <fullName evidence="3">Trafficking PGA2</fullName>
    </submittedName>
</protein>
<dbReference type="PANTHER" id="PTHR28199:SF1">
    <property type="entry name" value="PROCESSING OF GAS1 AND ALP PROTEIN 2"/>
    <property type="match status" value="1"/>
</dbReference>
<evidence type="ECO:0000256" key="2">
    <source>
        <dbReference type="SAM" id="Phobius"/>
    </source>
</evidence>
<dbReference type="Pfam" id="PF07543">
    <property type="entry name" value="PGA2"/>
    <property type="match status" value="1"/>
</dbReference>
<dbReference type="Proteomes" id="UP001201980">
    <property type="component" value="Unassembled WGS sequence"/>
</dbReference>
<feature type="region of interest" description="Disordered" evidence="1">
    <location>
        <begin position="60"/>
        <end position="121"/>
    </location>
</feature>
<gene>
    <name evidence="3" type="ORF">MKZ38_002695</name>
</gene>
<evidence type="ECO:0000313" key="4">
    <source>
        <dbReference type="Proteomes" id="UP001201980"/>
    </source>
</evidence>
<reference evidence="3" key="1">
    <citation type="submission" date="2022-07" db="EMBL/GenBank/DDBJ databases">
        <title>Draft genome sequence of Zalerion maritima ATCC 34329, a (micro)plastics degrading marine fungus.</title>
        <authorList>
            <person name="Paco A."/>
            <person name="Goncalves M.F.M."/>
            <person name="Rocha-Santos T.A.P."/>
            <person name="Alves A."/>
        </authorList>
    </citation>
    <scope>NUCLEOTIDE SEQUENCE</scope>
    <source>
        <strain evidence="3">ATCC 34329</strain>
    </source>
</reference>
<evidence type="ECO:0000256" key="1">
    <source>
        <dbReference type="SAM" id="MobiDB-lite"/>
    </source>
</evidence>
<dbReference type="EMBL" id="JAKWBI020000183">
    <property type="protein sequence ID" value="KAJ2899976.1"/>
    <property type="molecule type" value="Genomic_DNA"/>
</dbReference>
<dbReference type="GO" id="GO:0015031">
    <property type="term" value="P:protein transport"/>
    <property type="evidence" value="ECO:0007669"/>
    <property type="project" value="TreeGrafter"/>
</dbReference>
<keyword evidence="2" id="KW-0472">Membrane</keyword>
<accession>A0AAD5WS78</accession>
<evidence type="ECO:0000313" key="3">
    <source>
        <dbReference type="EMBL" id="KAJ2899976.1"/>
    </source>
</evidence>